<organism evidence="4 5">
    <name type="scientific">Senna tora</name>
    <dbReference type="NCBI Taxonomy" id="362788"/>
    <lineage>
        <taxon>Eukaryota</taxon>
        <taxon>Viridiplantae</taxon>
        <taxon>Streptophyta</taxon>
        <taxon>Embryophyta</taxon>
        <taxon>Tracheophyta</taxon>
        <taxon>Spermatophyta</taxon>
        <taxon>Magnoliopsida</taxon>
        <taxon>eudicotyledons</taxon>
        <taxon>Gunneridae</taxon>
        <taxon>Pentapetalae</taxon>
        <taxon>rosids</taxon>
        <taxon>fabids</taxon>
        <taxon>Fabales</taxon>
        <taxon>Fabaceae</taxon>
        <taxon>Caesalpinioideae</taxon>
        <taxon>Cassia clade</taxon>
        <taxon>Senna</taxon>
    </lineage>
</organism>
<dbReference type="Pfam" id="PF14244">
    <property type="entry name" value="Retrotran_gag_3"/>
    <property type="match status" value="1"/>
</dbReference>
<name>A0A834WTP1_9FABA</name>
<dbReference type="Pfam" id="PF22936">
    <property type="entry name" value="Pol_BBD"/>
    <property type="match status" value="1"/>
</dbReference>
<evidence type="ECO:0008006" key="6">
    <source>
        <dbReference type="Google" id="ProtNLM"/>
    </source>
</evidence>
<dbReference type="EMBL" id="JAAIUW010000005">
    <property type="protein sequence ID" value="KAF7832205.1"/>
    <property type="molecule type" value="Genomic_DNA"/>
</dbReference>
<evidence type="ECO:0000259" key="2">
    <source>
        <dbReference type="Pfam" id="PF14244"/>
    </source>
</evidence>
<reference evidence="4" key="1">
    <citation type="submission" date="2020-09" db="EMBL/GenBank/DDBJ databases">
        <title>Genome-Enabled Discovery of Anthraquinone Biosynthesis in Senna tora.</title>
        <authorList>
            <person name="Kang S.-H."/>
            <person name="Pandey R.P."/>
            <person name="Lee C.-M."/>
            <person name="Sim J.-S."/>
            <person name="Jeong J.-T."/>
            <person name="Choi B.-S."/>
            <person name="Jung M."/>
            <person name="Ginzburg D."/>
            <person name="Zhao K."/>
            <person name="Won S.Y."/>
            <person name="Oh T.-J."/>
            <person name="Yu Y."/>
            <person name="Kim N.-H."/>
            <person name="Lee O.R."/>
            <person name="Lee T.-H."/>
            <person name="Bashyal P."/>
            <person name="Kim T.-S."/>
            <person name="Lee W.-H."/>
            <person name="Kawkins C."/>
            <person name="Kim C.-K."/>
            <person name="Kim J.S."/>
            <person name="Ahn B.O."/>
            <person name="Rhee S.Y."/>
            <person name="Sohng J.K."/>
        </authorList>
    </citation>
    <scope>NUCLEOTIDE SEQUENCE</scope>
    <source>
        <tissue evidence="4">Leaf</tissue>
    </source>
</reference>
<dbReference type="OrthoDB" id="1750137at2759"/>
<gene>
    <name evidence="4" type="ORF">G2W53_014538</name>
</gene>
<evidence type="ECO:0000313" key="5">
    <source>
        <dbReference type="Proteomes" id="UP000634136"/>
    </source>
</evidence>
<evidence type="ECO:0000259" key="3">
    <source>
        <dbReference type="Pfam" id="PF22936"/>
    </source>
</evidence>
<keyword evidence="5" id="KW-1185">Reference proteome</keyword>
<sequence length="723" mass="81205">MAEKSSDGKTTVVENLEIEVKNQGNANRGWVLHNSDQPGMSLAVSQLNGLNYLSCSLAVKTALEAKDKLGFVDGSFKQPEDPVEYKRWKPVDSMVKSWITNSLTKDLSESFMFCNTAKELWDNIAERIKPVPRCICGSCTCLVNKRLEEHDSDIKLVQFLMGLHLMYDAIRGQILNLDPLPSVNKAFSMVVKQETQKEVNLAFNNVESSAMMAKAGGRKLEDKKNAKAGKYCDHCNQNGHTREACFKLIGFPDWFKELKEQRKKAAKKGGSVAINMVADTPMDTLKEKDNIDFAGVLTALQEIAKVVKNKAEEQDQRTNKPLIEGKVAGSLYVLKQAKTVETIRNSIANAKLFACNDVAQNTISDVTLWHHRLGHAAMDTIKHIDSINFNSENITGDLDEIETRMGEDISVAETPIESHKDKNSLDYANVLAAIQELTKAVRGKPEEQHVNFANLGEFAGTSGKINYTPPTDTSWIVDTGASSHMCFNKNLLINLRVLESVIPVHLPDGSVQNVEYTRSVVIQRKIHQHNVFFLPNFKYNLLLLNKLVKHNGVSVMFNASSCVIQDQKTKETMVEARLLDNLYILKHECENMCNIDKHVETVNSVGSTNSSHIRNNCLANSTCLLWHQRLGHAPIDVLRHIDDINVNSSSVLPEVCDVCHYAKQHKMPFPITGSRNDQDSSEREEEVNIEEIDTREDELLEEDTSEVRHWDKTLATSRFWEGQ</sequence>
<dbReference type="AlphaFoldDB" id="A0A834WTP1"/>
<evidence type="ECO:0000256" key="1">
    <source>
        <dbReference type="SAM" id="MobiDB-lite"/>
    </source>
</evidence>
<feature type="region of interest" description="Disordered" evidence="1">
    <location>
        <begin position="670"/>
        <end position="704"/>
    </location>
</feature>
<dbReference type="Proteomes" id="UP000634136">
    <property type="component" value="Unassembled WGS sequence"/>
</dbReference>
<feature type="compositionally biased region" description="Acidic residues" evidence="1">
    <location>
        <begin position="682"/>
        <end position="704"/>
    </location>
</feature>
<evidence type="ECO:0000313" key="4">
    <source>
        <dbReference type="EMBL" id="KAF7832205.1"/>
    </source>
</evidence>
<feature type="domain" description="Retrovirus-related Pol polyprotein from transposon TNT 1-94-like beta-barrel" evidence="3">
    <location>
        <begin position="475"/>
        <end position="550"/>
    </location>
</feature>
<protein>
    <recommendedName>
        <fullName evidence="6">GAG-pre-integrase domain-containing protein</fullName>
    </recommendedName>
</protein>
<dbReference type="PANTHER" id="PTHR34222">
    <property type="entry name" value="GAG_PRE-INTEGRS DOMAIN-CONTAINING PROTEIN"/>
    <property type="match status" value="1"/>
</dbReference>
<comment type="caution">
    <text evidence="4">The sequence shown here is derived from an EMBL/GenBank/DDBJ whole genome shotgun (WGS) entry which is preliminary data.</text>
</comment>
<dbReference type="InterPro" id="IPR029472">
    <property type="entry name" value="Copia-like_N"/>
</dbReference>
<accession>A0A834WTP1</accession>
<dbReference type="InterPro" id="IPR054722">
    <property type="entry name" value="PolX-like_BBD"/>
</dbReference>
<dbReference type="PANTHER" id="PTHR34222:SF99">
    <property type="entry name" value="PROTEIN, PUTATIVE-RELATED"/>
    <property type="match status" value="1"/>
</dbReference>
<feature type="domain" description="Retrotransposon Copia-like N-terminal" evidence="2">
    <location>
        <begin position="33"/>
        <end position="80"/>
    </location>
</feature>
<proteinExistence type="predicted"/>